<dbReference type="EMBL" id="RBVX01000004">
    <property type="protein sequence ID" value="RSL34208.1"/>
    <property type="molecule type" value="Genomic_DNA"/>
</dbReference>
<dbReference type="InterPro" id="IPR050330">
    <property type="entry name" value="Bact_OuterMem_StrucFunc"/>
</dbReference>
<name>A0A428N766_9BACI</name>
<dbReference type="Proteomes" id="UP000275076">
    <property type="component" value="Unassembled WGS sequence"/>
</dbReference>
<gene>
    <name evidence="7" type="ORF">D7Z54_06500</name>
</gene>
<dbReference type="PANTHER" id="PTHR30329">
    <property type="entry name" value="STATOR ELEMENT OF FLAGELLAR MOTOR COMPLEX"/>
    <property type="match status" value="1"/>
</dbReference>
<evidence type="ECO:0000256" key="2">
    <source>
        <dbReference type="ARBA" id="ARBA00023136"/>
    </source>
</evidence>
<dbReference type="AlphaFoldDB" id="A0A428N766"/>
<feature type="compositionally biased region" description="Acidic residues" evidence="5">
    <location>
        <begin position="26"/>
        <end position="78"/>
    </location>
</feature>
<comment type="caution">
    <text evidence="7">The sequence shown here is derived from an EMBL/GenBank/DDBJ whole genome shotgun (WGS) entry which is preliminary data.</text>
</comment>
<dbReference type="GO" id="GO:0009279">
    <property type="term" value="C:cell outer membrane"/>
    <property type="evidence" value="ECO:0007669"/>
    <property type="project" value="UniProtKB-SubCell"/>
</dbReference>
<dbReference type="CDD" id="cd07185">
    <property type="entry name" value="OmpA_C-like"/>
    <property type="match status" value="1"/>
</dbReference>
<reference evidence="7 8" key="1">
    <citation type="submission" date="2018-10" db="EMBL/GenBank/DDBJ databases">
        <title>Draft genome sequence of Bacillus salarius IM0101, isolated from a hypersaline soil in Inner Mongolia, China.</title>
        <authorList>
            <person name="Yamprayoonswat W."/>
            <person name="Boonvisut S."/>
            <person name="Jumpathong W."/>
            <person name="Sittihan S."/>
            <person name="Ruangsuj P."/>
            <person name="Wanthongcharoen S."/>
            <person name="Thongpramul N."/>
            <person name="Pimmason S."/>
            <person name="Yu B."/>
            <person name="Yasawong M."/>
        </authorList>
    </citation>
    <scope>NUCLEOTIDE SEQUENCE [LARGE SCALE GENOMIC DNA]</scope>
    <source>
        <strain evidence="7 8">IM0101</strain>
    </source>
</reference>
<feature type="region of interest" description="Disordered" evidence="5">
    <location>
        <begin position="204"/>
        <end position="229"/>
    </location>
</feature>
<feature type="region of interest" description="Disordered" evidence="5">
    <location>
        <begin position="22"/>
        <end position="84"/>
    </location>
</feature>
<keyword evidence="3" id="KW-0998">Cell outer membrane</keyword>
<evidence type="ECO:0000256" key="4">
    <source>
        <dbReference type="PROSITE-ProRule" id="PRU00473"/>
    </source>
</evidence>
<dbReference type="PROSITE" id="PS51257">
    <property type="entry name" value="PROKAR_LIPOPROTEIN"/>
    <property type="match status" value="1"/>
</dbReference>
<dbReference type="RefSeq" id="WP_125555031.1">
    <property type="nucleotide sequence ID" value="NZ_RBVX01000004.1"/>
</dbReference>
<comment type="subcellular location">
    <subcellularLocation>
        <location evidence="1">Cell outer membrane</location>
    </subcellularLocation>
</comment>
<evidence type="ECO:0000256" key="5">
    <source>
        <dbReference type="SAM" id="MobiDB-lite"/>
    </source>
</evidence>
<dbReference type="InterPro" id="IPR006665">
    <property type="entry name" value="OmpA-like"/>
</dbReference>
<dbReference type="InterPro" id="IPR006664">
    <property type="entry name" value="OMP_bac"/>
</dbReference>
<evidence type="ECO:0000256" key="1">
    <source>
        <dbReference type="ARBA" id="ARBA00004442"/>
    </source>
</evidence>
<dbReference type="PROSITE" id="PS51123">
    <property type="entry name" value="OMPA_2"/>
    <property type="match status" value="1"/>
</dbReference>
<dbReference type="PRINTS" id="PR01021">
    <property type="entry name" value="OMPADOMAIN"/>
</dbReference>
<protein>
    <submittedName>
        <fullName evidence="7">OmpA family protein</fullName>
    </submittedName>
</protein>
<evidence type="ECO:0000313" key="7">
    <source>
        <dbReference type="EMBL" id="RSL34208.1"/>
    </source>
</evidence>
<evidence type="ECO:0000259" key="6">
    <source>
        <dbReference type="PROSITE" id="PS51123"/>
    </source>
</evidence>
<sequence>MSIKYGFLGIFILIGLVACSNQNESSDPEEIESESNVAEESETEATNDQDESSQEENQDDEENDEEEEEKEEENEEEGSSGYDFSFSNYDFSFSNYDFSYDITVPEISVPDVTVNWNNEKEEVKMEVPDHLLFDFDESTLRDDAESLLEEISGELEEYEDADVAVNGHTDDQGDASYNQTLSEERAEAVKDYFLEQDNISSFDYTTEGFGESEPIVSNDSEENREKNRRVEIIIQSEELEE</sequence>
<dbReference type="InterPro" id="IPR036737">
    <property type="entry name" value="OmpA-like_sf"/>
</dbReference>
<dbReference type="SUPFAM" id="SSF103088">
    <property type="entry name" value="OmpA-like"/>
    <property type="match status" value="1"/>
</dbReference>
<evidence type="ECO:0000313" key="8">
    <source>
        <dbReference type="Proteomes" id="UP000275076"/>
    </source>
</evidence>
<dbReference type="Gene3D" id="3.30.1330.60">
    <property type="entry name" value="OmpA-like domain"/>
    <property type="match status" value="1"/>
</dbReference>
<dbReference type="Pfam" id="PF00691">
    <property type="entry name" value="OmpA"/>
    <property type="match status" value="1"/>
</dbReference>
<proteinExistence type="predicted"/>
<feature type="domain" description="OmpA-like" evidence="6">
    <location>
        <begin position="120"/>
        <end position="238"/>
    </location>
</feature>
<accession>A0A428N766</accession>
<evidence type="ECO:0000256" key="3">
    <source>
        <dbReference type="ARBA" id="ARBA00023237"/>
    </source>
</evidence>
<organism evidence="7 8">
    <name type="scientific">Salibacterium salarium</name>
    <dbReference type="NCBI Taxonomy" id="284579"/>
    <lineage>
        <taxon>Bacteria</taxon>
        <taxon>Bacillati</taxon>
        <taxon>Bacillota</taxon>
        <taxon>Bacilli</taxon>
        <taxon>Bacillales</taxon>
        <taxon>Bacillaceae</taxon>
    </lineage>
</organism>
<dbReference type="PANTHER" id="PTHR30329:SF21">
    <property type="entry name" value="LIPOPROTEIN YIAD-RELATED"/>
    <property type="match status" value="1"/>
</dbReference>
<keyword evidence="8" id="KW-1185">Reference proteome</keyword>
<dbReference type="OrthoDB" id="193257at2"/>
<keyword evidence="2 4" id="KW-0472">Membrane</keyword>